<dbReference type="PANTHER" id="PTHR43646:SF2">
    <property type="entry name" value="GLYCOSYLTRANSFERASE 2-LIKE DOMAIN-CONTAINING PROTEIN"/>
    <property type="match status" value="1"/>
</dbReference>
<dbReference type="AlphaFoldDB" id="A0A5M8Q9W0"/>
<dbReference type="InterPro" id="IPR001173">
    <property type="entry name" value="Glyco_trans_2-like"/>
</dbReference>
<gene>
    <name evidence="8" type="ORF">FOE74_17275</name>
</gene>
<keyword evidence="6" id="KW-1133">Transmembrane helix</keyword>
<comment type="subcellular location">
    <subcellularLocation>
        <location evidence="1">Cell membrane</location>
    </subcellularLocation>
</comment>
<comment type="caution">
    <text evidence="8">The sequence shown here is derived from an EMBL/GenBank/DDBJ whole genome shotgun (WGS) entry which is preliminary data.</text>
</comment>
<dbReference type="InterPro" id="IPR029044">
    <property type="entry name" value="Nucleotide-diphossugar_trans"/>
</dbReference>
<name>A0A5M8Q9W0_9BACT</name>
<dbReference type="Proteomes" id="UP000323866">
    <property type="component" value="Unassembled WGS sequence"/>
</dbReference>
<feature type="transmembrane region" description="Helical" evidence="6">
    <location>
        <begin position="295"/>
        <end position="319"/>
    </location>
</feature>
<sequence length="396" mass="44459">MVYLALSFSEDMTFWDQVLLGFSLLLTLNWVVVAGYVLLNSHKVPFLGDCPSVAEEQAPPVAIIVAVKDEEAELEQALTTLCQLQYSNARIIAVNDRSTDQTPQILERMVRQYPNLTVLTIQELPDGWLGKNHALYQGYLASAEEWMLFTDADVTFNAQALHKAMGYVLAHRLDHLAVLPDITSRSALFRSVMSTFALMLELRQRPWDIRKPTSKASIGIGAFNLVRRSAYEKMGTHAAFSLRPDDDLKLGERIKAAGFRQDVAYGTDEVSLEWYTSLREFVQGLMKNTFSISNYHLPTALGMALATFLVFVLPLPLLLLSGSHGLAMAGVLVTSQLLLMVFKKGIQGKWWHAFMIPVAGAIIMYILLKSAFLTIQQGGIYWRDSFYSLKDLKKQR</sequence>
<proteinExistence type="predicted"/>
<dbReference type="Pfam" id="PF00535">
    <property type="entry name" value="Glycos_transf_2"/>
    <property type="match status" value="1"/>
</dbReference>
<organism evidence="8 9">
    <name type="scientific">Rufibacter glacialis</name>
    <dbReference type="NCBI Taxonomy" id="1259555"/>
    <lineage>
        <taxon>Bacteria</taxon>
        <taxon>Pseudomonadati</taxon>
        <taxon>Bacteroidota</taxon>
        <taxon>Cytophagia</taxon>
        <taxon>Cytophagales</taxon>
        <taxon>Hymenobacteraceae</taxon>
        <taxon>Rufibacter</taxon>
    </lineage>
</organism>
<evidence type="ECO:0000256" key="4">
    <source>
        <dbReference type="ARBA" id="ARBA00022679"/>
    </source>
</evidence>
<feature type="transmembrane region" description="Helical" evidence="6">
    <location>
        <begin position="354"/>
        <end position="375"/>
    </location>
</feature>
<dbReference type="Gene3D" id="3.90.550.10">
    <property type="entry name" value="Spore Coat Polysaccharide Biosynthesis Protein SpsA, Chain A"/>
    <property type="match status" value="1"/>
</dbReference>
<evidence type="ECO:0000256" key="5">
    <source>
        <dbReference type="ARBA" id="ARBA00023136"/>
    </source>
</evidence>
<evidence type="ECO:0000313" key="9">
    <source>
        <dbReference type="Proteomes" id="UP000323866"/>
    </source>
</evidence>
<dbReference type="SUPFAM" id="SSF53448">
    <property type="entry name" value="Nucleotide-diphospho-sugar transferases"/>
    <property type="match status" value="1"/>
</dbReference>
<evidence type="ECO:0000256" key="2">
    <source>
        <dbReference type="ARBA" id="ARBA00022475"/>
    </source>
</evidence>
<reference evidence="8 9" key="1">
    <citation type="submission" date="2019-07" db="EMBL/GenBank/DDBJ databases">
        <authorList>
            <person name="Qu J.-H."/>
        </authorList>
    </citation>
    <scope>NUCLEOTIDE SEQUENCE [LARGE SCALE GENOMIC DNA]</scope>
    <source>
        <strain evidence="8 9">MDT1-10-3</strain>
    </source>
</reference>
<keyword evidence="5 6" id="KW-0472">Membrane</keyword>
<dbReference type="EMBL" id="VKKZ01000023">
    <property type="protein sequence ID" value="KAA6431861.1"/>
    <property type="molecule type" value="Genomic_DNA"/>
</dbReference>
<keyword evidence="3" id="KW-0328">Glycosyltransferase</keyword>
<feature type="domain" description="Glycosyltransferase 2-like" evidence="7">
    <location>
        <begin position="63"/>
        <end position="234"/>
    </location>
</feature>
<evidence type="ECO:0000256" key="6">
    <source>
        <dbReference type="SAM" id="Phobius"/>
    </source>
</evidence>
<dbReference type="GO" id="GO:0005886">
    <property type="term" value="C:plasma membrane"/>
    <property type="evidence" value="ECO:0007669"/>
    <property type="project" value="UniProtKB-SubCell"/>
</dbReference>
<keyword evidence="2" id="KW-1003">Cell membrane</keyword>
<reference evidence="8 9" key="2">
    <citation type="submission" date="2019-09" db="EMBL/GenBank/DDBJ databases">
        <title>A bacterium isolated from glacier soil.</title>
        <authorList>
            <person name="Liu Q."/>
        </authorList>
    </citation>
    <scope>NUCLEOTIDE SEQUENCE [LARGE SCALE GENOMIC DNA]</scope>
    <source>
        <strain evidence="8 9">MDT1-10-3</strain>
    </source>
</reference>
<evidence type="ECO:0000259" key="7">
    <source>
        <dbReference type="Pfam" id="PF00535"/>
    </source>
</evidence>
<dbReference type="OrthoDB" id="9800276at2"/>
<keyword evidence="4 8" id="KW-0808">Transferase</keyword>
<feature type="transmembrane region" description="Helical" evidence="6">
    <location>
        <begin position="20"/>
        <end position="39"/>
    </location>
</feature>
<evidence type="ECO:0000313" key="8">
    <source>
        <dbReference type="EMBL" id="KAA6431861.1"/>
    </source>
</evidence>
<evidence type="ECO:0000256" key="3">
    <source>
        <dbReference type="ARBA" id="ARBA00022676"/>
    </source>
</evidence>
<protein>
    <submittedName>
        <fullName evidence="8">Glycosyltransferase</fullName>
    </submittedName>
</protein>
<dbReference type="CDD" id="cd00761">
    <property type="entry name" value="Glyco_tranf_GTA_type"/>
    <property type="match status" value="1"/>
</dbReference>
<accession>A0A5M8Q9W0</accession>
<dbReference type="PANTHER" id="PTHR43646">
    <property type="entry name" value="GLYCOSYLTRANSFERASE"/>
    <property type="match status" value="1"/>
</dbReference>
<keyword evidence="6" id="KW-0812">Transmembrane</keyword>
<dbReference type="GO" id="GO:0016757">
    <property type="term" value="F:glycosyltransferase activity"/>
    <property type="evidence" value="ECO:0007669"/>
    <property type="project" value="UniProtKB-KW"/>
</dbReference>
<evidence type="ECO:0000256" key="1">
    <source>
        <dbReference type="ARBA" id="ARBA00004236"/>
    </source>
</evidence>